<organism evidence="2 3">
    <name type="scientific">Saguinus oedipus</name>
    <name type="common">Cotton-top tamarin</name>
    <name type="synonym">Oedipomidas oedipus</name>
    <dbReference type="NCBI Taxonomy" id="9490"/>
    <lineage>
        <taxon>Eukaryota</taxon>
        <taxon>Metazoa</taxon>
        <taxon>Chordata</taxon>
        <taxon>Craniata</taxon>
        <taxon>Vertebrata</taxon>
        <taxon>Euteleostomi</taxon>
        <taxon>Mammalia</taxon>
        <taxon>Eutheria</taxon>
        <taxon>Euarchontoglires</taxon>
        <taxon>Primates</taxon>
        <taxon>Haplorrhini</taxon>
        <taxon>Platyrrhini</taxon>
        <taxon>Cebidae</taxon>
        <taxon>Callitrichinae</taxon>
        <taxon>Saguinus</taxon>
    </lineage>
</organism>
<dbReference type="EMBL" id="JASSZA010000005">
    <property type="protein sequence ID" value="KAK2110379.1"/>
    <property type="molecule type" value="Genomic_DNA"/>
</dbReference>
<evidence type="ECO:0000313" key="3">
    <source>
        <dbReference type="Proteomes" id="UP001266305"/>
    </source>
</evidence>
<evidence type="ECO:0000313" key="2">
    <source>
        <dbReference type="EMBL" id="KAK2110379.1"/>
    </source>
</evidence>
<feature type="compositionally biased region" description="Polar residues" evidence="1">
    <location>
        <begin position="21"/>
        <end position="36"/>
    </location>
</feature>
<feature type="region of interest" description="Disordered" evidence="1">
    <location>
        <begin position="1"/>
        <end position="124"/>
    </location>
</feature>
<protein>
    <submittedName>
        <fullName evidence="2">Uncharacterized protein</fullName>
    </submittedName>
</protein>
<proteinExistence type="predicted"/>
<accession>A0ABQ9VND8</accession>
<sequence length="198" mass="21530">MRRPLKLPPTGSSAEREDCFTTPSPFSGAVLNTSDWIQMPRAGTPRWQSKQGRGEGGSGRGGINLGEIPEKTGRAPGESPESGLGRGRKTHTTTIVSFEVSGPGAEEGRARGPRIAHSTPGEGEHPAAWAYLRRRRRAPQVPWPAESMFMRPEQAAPGLARRVHTSQRNCFGPATLRNQRRDGYFRSGAGSLFLPPHQ</sequence>
<evidence type="ECO:0000256" key="1">
    <source>
        <dbReference type="SAM" id="MobiDB-lite"/>
    </source>
</evidence>
<reference evidence="2 3" key="1">
    <citation type="submission" date="2023-05" db="EMBL/GenBank/DDBJ databases">
        <title>B98-5 Cell Line De Novo Hybrid Assembly: An Optical Mapping Approach.</title>
        <authorList>
            <person name="Kananen K."/>
            <person name="Auerbach J.A."/>
            <person name="Kautto E."/>
            <person name="Blachly J.S."/>
        </authorList>
    </citation>
    <scope>NUCLEOTIDE SEQUENCE [LARGE SCALE GENOMIC DNA]</scope>
    <source>
        <strain evidence="2">B95-8</strain>
        <tissue evidence="2">Cell line</tissue>
    </source>
</reference>
<gene>
    <name evidence="2" type="ORF">P7K49_010125</name>
</gene>
<feature type="compositionally biased region" description="Gly residues" evidence="1">
    <location>
        <begin position="54"/>
        <end position="64"/>
    </location>
</feature>
<dbReference type="Proteomes" id="UP001266305">
    <property type="component" value="Unassembled WGS sequence"/>
</dbReference>
<keyword evidence="3" id="KW-1185">Reference proteome</keyword>
<name>A0ABQ9VND8_SAGOE</name>
<comment type="caution">
    <text evidence="2">The sequence shown here is derived from an EMBL/GenBank/DDBJ whole genome shotgun (WGS) entry which is preliminary data.</text>
</comment>